<comment type="caution">
    <text evidence="2">The sequence shown here is derived from an EMBL/GenBank/DDBJ whole genome shotgun (WGS) entry which is preliminary data.</text>
</comment>
<keyword evidence="3" id="KW-1185">Reference proteome</keyword>
<evidence type="ECO:0000313" key="2">
    <source>
        <dbReference type="EMBL" id="MFC4960518.1"/>
    </source>
</evidence>
<feature type="region of interest" description="Disordered" evidence="1">
    <location>
        <begin position="1"/>
        <end position="26"/>
    </location>
</feature>
<dbReference type="RefSeq" id="WP_344374254.1">
    <property type="nucleotide sequence ID" value="NZ_BAAASQ010000008.1"/>
</dbReference>
<protein>
    <submittedName>
        <fullName evidence="2">Uncharacterized protein</fullName>
    </submittedName>
</protein>
<accession>A0ABV9UVX3</accession>
<gene>
    <name evidence="2" type="ORF">ACFPFX_29895</name>
</gene>
<proteinExistence type="predicted"/>
<evidence type="ECO:0000256" key="1">
    <source>
        <dbReference type="SAM" id="MobiDB-lite"/>
    </source>
</evidence>
<organism evidence="2 3">
    <name type="scientific">Streptomyces mauvecolor</name>
    <dbReference type="NCBI Taxonomy" id="58345"/>
    <lineage>
        <taxon>Bacteria</taxon>
        <taxon>Bacillati</taxon>
        <taxon>Actinomycetota</taxon>
        <taxon>Actinomycetes</taxon>
        <taxon>Kitasatosporales</taxon>
        <taxon>Streptomycetaceae</taxon>
        <taxon>Streptomyces</taxon>
    </lineage>
</organism>
<reference evidence="3" key="1">
    <citation type="journal article" date="2019" name="Int. J. Syst. Evol. Microbiol.">
        <title>The Global Catalogue of Microorganisms (GCM) 10K type strain sequencing project: providing services to taxonomists for standard genome sequencing and annotation.</title>
        <authorList>
            <consortium name="The Broad Institute Genomics Platform"/>
            <consortium name="The Broad Institute Genome Sequencing Center for Infectious Disease"/>
            <person name="Wu L."/>
            <person name="Ma J."/>
        </authorList>
    </citation>
    <scope>NUCLEOTIDE SEQUENCE [LARGE SCALE GENOMIC DNA]</scope>
    <source>
        <strain evidence="3">CCM 7224</strain>
    </source>
</reference>
<dbReference type="EMBL" id="JBHSIZ010000036">
    <property type="protein sequence ID" value="MFC4960518.1"/>
    <property type="molecule type" value="Genomic_DNA"/>
</dbReference>
<evidence type="ECO:0000313" key="3">
    <source>
        <dbReference type="Proteomes" id="UP001595834"/>
    </source>
</evidence>
<name>A0ABV9UVX3_9ACTN</name>
<dbReference type="Proteomes" id="UP001595834">
    <property type="component" value="Unassembled WGS sequence"/>
</dbReference>
<sequence length="85" mass="9150">MSGYPALPGEDTAEPREPEARPGPIQVPLRVRTPFGELSLFGTMATFGAPADVTLSELAIELFYPLDDFTTQALRALAETPPSFV</sequence>